<evidence type="ECO:0000313" key="8">
    <source>
        <dbReference type="EMBL" id="OAQ64962.1"/>
    </source>
</evidence>
<comment type="caution">
    <text evidence="8">The sequence shown here is derived from an EMBL/GenBank/DDBJ whole genome shotgun (WGS) entry which is preliminary data.</text>
</comment>
<evidence type="ECO:0000256" key="3">
    <source>
        <dbReference type="ARBA" id="ARBA00022989"/>
    </source>
</evidence>
<feature type="domain" description="Rhodopsin" evidence="7">
    <location>
        <begin position="22"/>
        <end position="263"/>
    </location>
</feature>
<dbReference type="EMBL" id="LSBJ02000005">
    <property type="protein sequence ID" value="OAQ64962.1"/>
    <property type="molecule type" value="Genomic_DNA"/>
</dbReference>
<evidence type="ECO:0000256" key="1">
    <source>
        <dbReference type="ARBA" id="ARBA00004141"/>
    </source>
</evidence>
<keyword evidence="3 6" id="KW-1133">Transmembrane helix</keyword>
<dbReference type="KEGG" id="pchm:VFPPC_06141"/>
<comment type="similarity">
    <text evidence="5">Belongs to the SAT4 family.</text>
</comment>
<gene>
    <name evidence="8" type="ORF">VFPPC_06141</name>
</gene>
<feature type="transmembrane region" description="Helical" evidence="6">
    <location>
        <begin position="41"/>
        <end position="60"/>
    </location>
</feature>
<feature type="transmembrane region" description="Helical" evidence="6">
    <location>
        <begin position="205"/>
        <end position="227"/>
    </location>
</feature>
<organism evidence="8 9">
    <name type="scientific">Pochonia chlamydosporia 170</name>
    <dbReference type="NCBI Taxonomy" id="1380566"/>
    <lineage>
        <taxon>Eukaryota</taxon>
        <taxon>Fungi</taxon>
        <taxon>Dikarya</taxon>
        <taxon>Ascomycota</taxon>
        <taxon>Pezizomycotina</taxon>
        <taxon>Sordariomycetes</taxon>
        <taxon>Hypocreomycetidae</taxon>
        <taxon>Hypocreales</taxon>
        <taxon>Clavicipitaceae</taxon>
        <taxon>Pochonia</taxon>
    </lineage>
</organism>
<dbReference type="OrthoDB" id="3903189at2759"/>
<dbReference type="InterPro" id="IPR052337">
    <property type="entry name" value="SAT4-like"/>
</dbReference>
<evidence type="ECO:0000256" key="2">
    <source>
        <dbReference type="ARBA" id="ARBA00022692"/>
    </source>
</evidence>
<feature type="transmembrane region" description="Helical" evidence="6">
    <location>
        <begin position="128"/>
        <end position="148"/>
    </location>
</feature>
<comment type="subcellular location">
    <subcellularLocation>
        <location evidence="1">Membrane</location>
        <topology evidence="1">Multi-pass membrane protein</topology>
    </subcellularLocation>
</comment>
<keyword evidence="2 6" id="KW-0812">Transmembrane</keyword>
<dbReference type="Pfam" id="PF20684">
    <property type="entry name" value="Fung_rhodopsin"/>
    <property type="match status" value="1"/>
</dbReference>
<proteinExistence type="inferred from homology"/>
<dbReference type="Proteomes" id="UP000078397">
    <property type="component" value="Unassembled WGS sequence"/>
</dbReference>
<dbReference type="STRING" id="1380566.A0A179FHG4"/>
<dbReference type="GO" id="GO:0016020">
    <property type="term" value="C:membrane"/>
    <property type="evidence" value="ECO:0007669"/>
    <property type="project" value="UniProtKB-SubCell"/>
</dbReference>
<feature type="transmembrane region" description="Helical" evidence="6">
    <location>
        <begin position="168"/>
        <end position="193"/>
    </location>
</feature>
<dbReference type="PANTHER" id="PTHR33048">
    <property type="entry name" value="PTH11-LIKE INTEGRAL MEMBRANE PROTEIN (AFU_ORTHOLOGUE AFUA_5G11245)"/>
    <property type="match status" value="1"/>
</dbReference>
<dbReference type="AlphaFoldDB" id="A0A179FHG4"/>
<evidence type="ECO:0000256" key="4">
    <source>
        <dbReference type="ARBA" id="ARBA00023136"/>
    </source>
</evidence>
<evidence type="ECO:0000259" key="7">
    <source>
        <dbReference type="Pfam" id="PF20684"/>
    </source>
</evidence>
<dbReference type="PANTHER" id="PTHR33048:SF149">
    <property type="entry name" value="UBID FAMILY DECARBOXYLASE"/>
    <property type="match status" value="1"/>
</dbReference>
<sequence length="316" mass="35746">MSKIVIESWTWYSLCWFVVLLRMTSQILLRGSIKKLRPDDGLMIFAMMTYTVLIVSINIVSTTDSNLIDPSQHVILTPHSIKERVFGSKMVLIVEQMQISTVWTVKTCLLLMYHRLTLGLPANLTVKLVGVYVGLGLVVMEILYFGVWCRPFTGYWEVPPSNIQCATALNHLITNAVFNITSDIMIILIPVPLLLRTHWPLKKKLILVGVFCLGGFTILSAVLNKYYSFTQPFGAEWTFWYVRESSTAIIVSNLPLTWTLVRRIFSVGSFSGTASRRASSAARRPSQAEMERKHSAYNANYLRDEGLCSEDTVHPS</sequence>
<feature type="transmembrane region" description="Helical" evidence="6">
    <location>
        <begin position="6"/>
        <end position="29"/>
    </location>
</feature>
<protein>
    <submittedName>
        <fullName evidence="8">Decarboxylase</fullName>
    </submittedName>
</protein>
<accession>A0A179FHG4</accession>
<dbReference type="GeneID" id="28849224"/>
<reference evidence="8 9" key="1">
    <citation type="journal article" date="2016" name="PLoS Pathog.">
        <title>Biosynthesis of antibiotic leucinostatins in bio-control fungus Purpureocillium lilacinum and their inhibition on phytophthora revealed by genome mining.</title>
        <authorList>
            <person name="Wang G."/>
            <person name="Liu Z."/>
            <person name="Lin R."/>
            <person name="Li E."/>
            <person name="Mao Z."/>
            <person name="Ling J."/>
            <person name="Yang Y."/>
            <person name="Yin W.B."/>
            <person name="Xie B."/>
        </authorList>
    </citation>
    <scope>NUCLEOTIDE SEQUENCE [LARGE SCALE GENOMIC DNA]</scope>
    <source>
        <strain evidence="8">170</strain>
    </source>
</reference>
<dbReference type="InterPro" id="IPR049326">
    <property type="entry name" value="Rhodopsin_dom_fungi"/>
</dbReference>
<keyword evidence="4 6" id="KW-0472">Membrane</keyword>
<dbReference type="RefSeq" id="XP_018142276.1">
    <property type="nucleotide sequence ID" value="XM_018285230.1"/>
</dbReference>
<evidence type="ECO:0000256" key="5">
    <source>
        <dbReference type="ARBA" id="ARBA00038359"/>
    </source>
</evidence>
<evidence type="ECO:0000256" key="6">
    <source>
        <dbReference type="SAM" id="Phobius"/>
    </source>
</evidence>
<keyword evidence="9" id="KW-1185">Reference proteome</keyword>
<evidence type="ECO:0000313" key="9">
    <source>
        <dbReference type="Proteomes" id="UP000078397"/>
    </source>
</evidence>
<name>A0A179FHG4_METCM</name>